<feature type="domain" description="Serine aminopeptidase S33" evidence="1">
    <location>
        <begin position="116"/>
        <end position="216"/>
    </location>
</feature>
<dbReference type="InterPro" id="IPR029058">
    <property type="entry name" value="AB_hydrolase_fold"/>
</dbReference>
<keyword evidence="3" id="KW-1185">Reference proteome</keyword>
<evidence type="ECO:0000313" key="3">
    <source>
        <dbReference type="Proteomes" id="UP000245771"/>
    </source>
</evidence>
<keyword evidence="2" id="KW-0378">Hydrolase</keyword>
<evidence type="ECO:0000313" key="2">
    <source>
        <dbReference type="EMBL" id="PWN36646.1"/>
    </source>
</evidence>
<organism evidence="2 3">
    <name type="scientific">Meira miltonrushii</name>
    <dbReference type="NCBI Taxonomy" id="1280837"/>
    <lineage>
        <taxon>Eukaryota</taxon>
        <taxon>Fungi</taxon>
        <taxon>Dikarya</taxon>
        <taxon>Basidiomycota</taxon>
        <taxon>Ustilaginomycotina</taxon>
        <taxon>Exobasidiomycetes</taxon>
        <taxon>Exobasidiales</taxon>
        <taxon>Brachybasidiaceae</taxon>
        <taxon>Meira</taxon>
    </lineage>
</organism>
<dbReference type="SUPFAM" id="SSF53474">
    <property type="entry name" value="alpha/beta-Hydrolases"/>
    <property type="match status" value="1"/>
</dbReference>
<evidence type="ECO:0000259" key="1">
    <source>
        <dbReference type="Pfam" id="PF12146"/>
    </source>
</evidence>
<name>A0A316VGI7_9BASI</name>
<feature type="domain" description="Serine aminopeptidase S33" evidence="1">
    <location>
        <begin position="239"/>
        <end position="379"/>
    </location>
</feature>
<dbReference type="InParanoid" id="A0A316VGI7"/>
<dbReference type="OrthoDB" id="10249433at2759"/>
<dbReference type="Pfam" id="PF12146">
    <property type="entry name" value="Hydrolase_4"/>
    <property type="match status" value="2"/>
</dbReference>
<dbReference type="Gene3D" id="3.40.50.1820">
    <property type="entry name" value="alpha/beta hydrolase"/>
    <property type="match status" value="1"/>
</dbReference>
<dbReference type="GeneID" id="37019827"/>
<reference evidence="2 3" key="1">
    <citation type="journal article" date="2018" name="Mol. Biol. Evol.">
        <title>Broad Genomic Sampling Reveals a Smut Pathogenic Ancestry of the Fungal Clade Ustilaginomycotina.</title>
        <authorList>
            <person name="Kijpornyongpan T."/>
            <person name="Mondo S.J."/>
            <person name="Barry K."/>
            <person name="Sandor L."/>
            <person name="Lee J."/>
            <person name="Lipzen A."/>
            <person name="Pangilinan J."/>
            <person name="LaButti K."/>
            <person name="Hainaut M."/>
            <person name="Henrissat B."/>
            <person name="Grigoriev I.V."/>
            <person name="Spatafora J.W."/>
            <person name="Aime M.C."/>
        </authorList>
    </citation>
    <scope>NUCLEOTIDE SEQUENCE [LARGE SCALE GENOMIC DNA]</scope>
    <source>
        <strain evidence="2 3">MCA 3882</strain>
    </source>
</reference>
<dbReference type="STRING" id="1280837.A0A316VGI7"/>
<dbReference type="RefSeq" id="XP_025356948.1">
    <property type="nucleotide sequence ID" value="XM_025498046.1"/>
</dbReference>
<dbReference type="InterPro" id="IPR022742">
    <property type="entry name" value="Hydrolase_4"/>
</dbReference>
<dbReference type="InterPro" id="IPR051044">
    <property type="entry name" value="MAG_DAG_Lipase"/>
</dbReference>
<sequence length="412" mass="45884">MAKVASNSFQLAVLNVLAWITFLVVEGFRTFIEPLLCHLRILTPGFGDATYGRASLPLSEAERKLIYENPEVTAVTRKIAMRSDAMRKGGSWDRPGINFVSYSTWQVDTAMESEKLDADIVLLHGINNYAGRQAEMGLYLCKQGFRVIAIDLPSFGRSTGLHCYIPSLRILVEAVHDVLIDIMKNDPPSMSGRKVFLQGESMGGFTALYYAALYPPLSADSQAKGQYNKLARENSSAIQTMRPNLAGVACAAPMLRISPQSRPPPMVEKIARFLAFFAGRLPMSPGVKGNVSDDIRVETEFHADAQTYKGWIRISTGLAILAGLSEIWQLAPQINVPVSLHHGKNDRATHYEGTQMFYDKISSKEKSIRLWDGYEHIMMKKVKGQSKEDDDKRQAVLDAIVDFYKTQARKGQ</sequence>
<dbReference type="Proteomes" id="UP000245771">
    <property type="component" value="Unassembled WGS sequence"/>
</dbReference>
<dbReference type="AlphaFoldDB" id="A0A316VGI7"/>
<dbReference type="PANTHER" id="PTHR11614">
    <property type="entry name" value="PHOSPHOLIPASE-RELATED"/>
    <property type="match status" value="1"/>
</dbReference>
<dbReference type="EMBL" id="KZ819602">
    <property type="protein sequence ID" value="PWN36646.1"/>
    <property type="molecule type" value="Genomic_DNA"/>
</dbReference>
<dbReference type="InterPro" id="IPR000073">
    <property type="entry name" value="AB_hydrolase_1"/>
</dbReference>
<dbReference type="GO" id="GO:0016787">
    <property type="term" value="F:hydrolase activity"/>
    <property type="evidence" value="ECO:0007669"/>
    <property type="project" value="UniProtKB-KW"/>
</dbReference>
<gene>
    <name evidence="2" type="ORF">FA14DRAFT_159085</name>
</gene>
<protein>
    <submittedName>
        <fullName evidence="2">Alpha/beta-hydrolase</fullName>
    </submittedName>
</protein>
<proteinExistence type="predicted"/>
<dbReference type="PRINTS" id="PR00111">
    <property type="entry name" value="ABHYDROLASE"/>
</dbReference>
<accession>A0A316VGI7</accession>